<dbReference type="Proteomes" id="UP000178184">
    <property type="component" value="Unassembled WGS sequence"/>
</dbReference>
<evidence type="ECO:0000313" key="1">
    <source>
        <dbReference type="EMBL" id="OGI84310.1"/>
    </source>
</evidence>
<dbReference type="STRING" id="1801764.A2903_01910"/>
<reference evidence="1 2" key="1">
    <citation type="journal article" date="2016" name="Nat. Commun.">
        <title>Thousands of microbial genomes shed light on interconnected biogeochemical processes in an aquifer system.</title>
        <authorList>
            <person name="Anantharaman K."/>
            <person name="Brown C.T."/>
            <person name="Hug L.A."/>
            <person name="Sharon I."/>
            <person name="Castelle C.J."/>
            <person name="Probst A.J."/>
            <person name="Thomas B.C."/>
            <person name="Singh A."/>
            <person name="Wilkins M.J."/>
            <person name="Karaoz U."/>
            <person name="Brodie E.L."/>
            <person name="Williams K.H."/>
            <person name="Hubbard S.S."/>
            <person name="Banfield J.F."/>
        </authorList>
    </citation>
    <scope>NUCLEOTIDE SEQUENCE [LARGE SCALE GENOMIC DNA]</scope>
</reference>
<comment type="caution">
    <text evidence="1">The sequence shown here is derived from an EMBL/GenBank/DDBJ whole genome shotgun (WGS) entry which is preliminary data.</text>
</comment>
<evidence type="ECO:0000313" key="2">
    <source>
        <dbReference type="Proteomes" id="UP000178184"/>
    </source>
</evidence>
<gene>
    <name evidence="1" type="ORF">A2903_01910</name>
</gene>
<name>A0A1F6WR25_9BACT</name>
<proteinExistence type="predicted"/>
<dbReference type="AlphaFoldDB" id="A0A1F6WR25"/>
<organism evidence="1 2">
    <name type="scientific">Candidatus Nomurabacteria bacterium RIFCSPLOWO2_01_FULL_33_17</name>
    <dbReference type="NCBI Taxonomy" id="1801764"/>
    <lineage>
        <taxon>Bacteria</taxon>
        <taxon>Candidatus Nomuraibacteriota</taxon>
    </lineage>
</organism>
<sequence>MKYFIFITIFVLIIPITNIFAQNFSDEPNITLDINPTDPAPGENVTATLESYESNLDLAYIVWKHGKETKSGYGETEFSTKISMDETTSDTIVANIVLGDGQKIERQISISGIKLDISWEAINTYAPPFYMGKRIPIRENAIRVAVIGPNNSGAGIAYAWKRNGSAFNNSGNGARPYIDFTNTEIQNKESIDISLVKNGSGATRNIQIPLTKPKVLFYEYDQLAGLNILKNVKNTVVGYENVVSLYAVPIGFNLKTKPSISWNLSGQSVNNQENPYLLSFNKPNESGLVNLSVNVENIRTLYQEAKSNLELNF</sequence>
<protein>
    <submittedName>
        <fullName evidence="1">Uncharacterized protein</fullName>
    </submittedName>
</protein>
<accession>A0A1F6WR25</accession>
<dbReference type="EMBL" id="MFUO01000002">
    <property type="protein sequence ID" value="OGI84310.1"/>
    <property type="molecule type" value="Genomic_DNA"/>
</dbReference>